<evidence type="ECO:0000313" key="2">
    <source>
        <dbReference type="Proteomes" id="UP000186657"/>
    </source>
</evidence>
<organism evidence="1 2">
    <name type="scientific">Moorena bouillonii PNG</name>
    <dbReference type="NCBI Taxonomy" id="568701"/>
    <lineage>
        <taxon>Bacteria</taxon>
        <taxon>Bacillati</taxon>
        <taxon>Cyanobacteriota</taxon>
        <taxon>Cyanophyceae</taxon>
        <taxon>Coleofasciculales</taxon>
        <taxon>Coleofasciculaceae</taxon>
        <taxon>Moorena</taxon>
    </lineage>
</organism>
<protein>
    <submittedName>
        <fullName evidence="1">Uncharacterized protein</fullName>
    </submittedName>
</protein>
<evidence type="ECO:0000313" key="1">
    <source>
        <dbReference type="EMBL" id="OLT62599.1"/>
    </source>
</evidence>
<keyword evidence="2" id="KW-1185">Reference proteome</keyword>
<comment type="caution">
    <text evidence="1">The sequence shown here is derived from an EMBL/GenBank/DDBJ whole genome shotgun (WGS) entry which is preliminary data.</text>
</comment>
<sequence length="69" mass="7732">MRTANLIRHGSHLRKKAVKWESANPPDTKQGLDFKTTHVQVLIRPAFELLIALDSNIALDIGLVLCRCP</sequence>
<name>A0A1U7N9I8_9CYAN</name>
<gene>
    <name evidence="1" type="ORF">BJP37_29800</name>
</gene>
<reference evidence="1 2" key="1">
    <citation type="submission" date="2016-10" db="EMBL/GenBank/DDBJ databases">
        <title>Comparative genomics uncovers the prolific and rare metabolic potential of the cyanobacterial genus Moorea.</title>
        <authorList>
            <person name="Leao T."/>
            <person name="Castelao G."/>
            <person name="Korobeynikov A."/>
            <person name="Monroe E.A."/>
            <person name="Podell S."/>
            <person name="Glukhov E."/>
            <person name="Allen E."/>
            <person name="Gerwick W.H."/>
            <person name="Gerwick L."/>
        </authorList>
    </citation>
    <scope>NUCLEOTIDE SEQUENCE [LARGE SCALE GENOMIC DNA]</scope>
    <source>
        <strain evidence="1 2">PNG5-198</strain>
    </source>
</reference>
<accession>A0A1U7N9I8</accession>
<dbReference type="EMBL" id="MKZS01000001">
    <property type="protein sequence ID" value="OLT62599.1"/>
    <property type="molecule type" value="Genomic_DNA"/>
</dbReference>
<proteinExistence type="predicted"/>
<dbReference type="Proteomes" id="UP000186657">
    <property type="component" value="Unassembled WGS sequence"/>
</dbReference>
<dbReference type="AlphaFoldDB" id="A0A1U7N9I8"/>